<comment type="similarity">
    <text evidence="2 6">Belongs to the terpene synthase family.</text>
</comment>
<proteinExistence type="inferred from homology"/>
<organism evidence="7 8">
    <name type="scientific">Gymnopus androsaceus JB14</name>
    <dbReference type="NCBI Taxonomy" id="1447944"/>
    <lineage>
        <taxon>Eukaryota</taxon>
        <taxon>Fungi</taxon>
        <taxon>Dikarya</taxon>
        <taxon>Basidiomycota</taxon>
        <taxon>Agaricomycotina</taxon>
        <taxon>Agaricomycetes</taxon>
        <taxon>Agaricomycetidae</taxon>
        <taxon>Agaricales</taxon>
        <taxon>Marasmiineae</taxon>
        <taxon>Omphalotaceae</taxon>
        <taxon>Gymnopus</taxon>
    </lineage>
</organism>
<evidence type="ECO:0000313" key="8">
    <source>
        <dbReference type="Proteomes" id="UP000799118"/>
    </source>
</evidence>
<dbReference type="Proteomes" id="UP000799118">
    <property type="component" value="Unassembled WGS sequence"/>
</dbReference>
<keyword evidence="8" id="KW-1185">Reference proteome</keyword>
<sequence length="333" mass="38057">MPSISFTLPDLLTNWPFEVDPNPSVDIVTESAAWVESFHPFNERAQKAFNRCKFGIFSSLAYPHARGEQYRVACDLMNFFFVFDEYSDEVHGTVVGMQVADIMNALRYPHQPELSNSLLGAMTRSFWLRTLKCASHSSAERFIRNFDEYTNAVYLQAIDRDEGRIRTIDEYFELRRGTIGVRPSWDYYLLSSDIPDEAIAHPHVERLAIAAIDMTILANDVYSYSVEQSRGDDEHNIVSVAMREKGLSIQGAMDHVGVLYQQIAQSFVKDSKNLPKFPEYGPGVDQLIEQYVYGMGIWVTCNIKWSFASGRYFGDKGLEIMEHRKVALLPKTQ</sequence>
<accession>A0A6A4GRE0</accession>
<evidence type="ECO:0000256" key="1">
    <source>
        <dbReference type="ARBA" id="ARBA00001946"/>
    </source>
</evidence>
<dbReference type="SFLD" id="SFLDG01020">
    <property type="entry name" value="Terpene_Cyclase_Like_2"/>
    <property type="match status" value="1"/>
</dbReference>
<evidence type="ECO:0000256" key="2">
    <source>
        <dbReference type="ARBA" id="ARBA00006333"/>
    </source>
</evidence>
<gene>
    <name evidence="7" type="ORF">BT96DRAFT_1025633</name>
</gene>
<keyword evidence="3 6" id="KW-0479">Metal-binding</keyword>
<dbReference type="InterPro" id="IPR008949">
    <property type="entry name" value="Isoprenoid_synthase_dom_sf"/>
</dbReference>
<evidence type="ECO:0000256" key="4">
    <source>
        <dbReference type="ARBA" id="ARBA00022842"/>
    </source>
</evidence>
<dbReference type="Gene3D" id="1.10.600.10">
    <property type="entry name" value="Farnesyl Diphosphate Synthase"/>
    <property type="match status" value="1"/>
</dbReference>
<dbReference type="SFLD" id="SFLDS00005">
    <property type="entry name" value="Isoprenoid_Synthase_Type_I"/>
    <property type="match status" value="1"/>
</dbReference>
<dbReference type="GO" id="GO:0008299">
    <property type="term" value="P:isoprenoid biosynthetic process"/>
    <property type="evidence" value="ECO:0007669"/>
    <property type="project" value="UniProtKB-ARBA"/>
</dbReference>
<reference evidence="7" key="1">
    <citation type="journal article" date="2019" name="Environ. Microbiol.">
        <title>Fungal ecological strategies reflected in gene transcription - a case study of two litter decomposers.</title>
        <authorList>
            <person name="Barbi F."/>
            <person name="Kohler A."/>
            <person name="Barry K."/>
            <person name="Baskaran P."/>
            <person name="Daum C."/>
            <person name="Fauchery L."/>
            <person name="Ihrmark K."/>
            <person name="Kuo A."/>
            <person name="LaButti K."/>
            <person name="Lipzen A."/>
            <person name="Morin E."/>
            <person name="Grigoriev I.V."/>
            <person name="Henrissat B."/>
            <person name="Lindahl B."/>
            <person name="Martin F."/>
        </authorList>
    </citation>
    <scope>NUCLEOTIDE SEQUENCE</scope>
    <source>
        <strain evidence="7">JB14</strain>
    </source>
</reference>
<name>A0A6A4GRE0_9AGAR</name>
<dbReference type="AlphaFoldDB" id="A0A6A4GRE0"/>
<protein>
    <recommendedName>
        <fullName evidence="6">Terpene synthase</fullName>
        <ecNumber evidence="6">4.2.3.-</ecNumber>
    </recommendedName>
</protein>
<evidence type="ECO:0000256" key="3">
    <source>
        <dbReference type="ARBA" id="ARBA00022723"/>
    </source>
</evidence>
<dbReference type="InterPro" id="IPR034686">
    <property type="entry name" value="Terpene_cyclase-like_2"/>
</dbReference>
<keyword evidence="4 6" id="KW-0460">Magnesium</keyword>
<dbReference type="GO" id="GO:0046872">
    <property type="term" value="F:metal ion binding"/>
    <property type="evidence" value="ECO:0007669"/>
    <property type="project" value="UniProtKB-KW"/>
</dbReference>
<dbReference type="SUPFAM" id="SSF48576">
    <property type="entry name" value="Terpenoid synthases"/>
    <property type="match status" value="1"/>
</dbReference>
<evidence type="ECO:0000256" key="5">
    <source>
        <dbReference type="ARBA" id="ARBA00023239"/>
    </source>
</evidence>
<dbReference type="PANTHER" id="PTHR35201:SF4">
    <property type="entry name" value="BETA-PINACENE SYNTHASE-RELATED"/>
    <property type="match status" value="1"/>
</dbReference>
<dbReference type="EMBL" id="ML769767">
    <property type="protein sequence ID" value="KAE9387996.1"/>
    <property type="molecule type" value="Genomic_DNA"/>
</dbReference>
<dbReference type="PANTHER" id="PTHR35201">
    <property type="entry name" value="TERPENE SYNTHASE"/>
    <property type="match status" value="1"/>
</dbReference>
<evidence type="ECO:0000313" key="7">
    <source>
        <dbReference type="EMBL" id="KAE9387996.1"/>
    </source>
</evidence>
<evidence type="ECO:0000256" key="6">
    <source>
        <dbReference type="RuleBase" id="RU366034"/>
    </source>
</evidence>
<dbReference type="OrthoDB" id="6486656at2759"/>
<comment type="cofactor">
    <cofactor evidence="1 6">
        <name>Mg(2+)</name>
        <dbReference type="ChEBI" id="CHEBI:18420"/>
    </cofactor>
</comment>
<dbReference type="GO" id="GO:0010333">
    <property type="term" value="F:terpene synthase activity"/>
    <property type="evidence" value="ECO:0007669"/>
    <property type="project" value="InterPro"/>
</dbReference>
<dbReference type="Pfam" id="PF19086">
    <property type="entry name" value="Terpene_syn_C_2"/>
    <property type="match status" value="1"/>
</dbReference>
<keyword evidence="5 6" id="KW-0456">Lyase</keyword>
<dbReference type="EC" id="4.2.3.-" evidence="6"/>